<dbReference type="InterPro" id="IPR050879">
    <property type="entry name" value="Acyltransferase_3"/>
</dbReference>
<dbReference type="EMBL" id="CP034550">
    <property type="protein sequence ID" value="QFZ19612.1"/>
    <property type="molecule type" value="Genomic_DNA"/>
</dbReference>
<accession>A0A5Q0H1R1</accession>
<feature type="transmembrane region" description="Helical" evidence="1">
    <location>
        <begin position="143"/>
        <end position="163"/>
    </location>
</feature>
<keyword evidence="3" id="KW-0808">Transferase</keyword>
<feature type="transmembrane region" description="Helical" evidence="1">
    <location>
        <begin position="20"/>
        <end position="39"/>
    </location>
</feature>
<feature type="transmembrane region" description="Helical" evidence="1">
    <location>
        <begin position="312"/>
        <end position="329"/>
    </location>
</feature>
<dbReference type="InterPro" id="IPR002656">
    <property type="entry name" value="Acyl_transf_3_dom"/>
</dbReference>
<name>A0A5Q0H1R1_SACSY</name>
<feature type="transmembrane region" description="Helical" evidence="1">
    <location>
        <begin position="98"/>
        <end position="123"/>
    </location>
</feature>
<evidence type="ECO:0000313" key="4">
    <source>
        <dbReference type="Proteomes" id="UP000325787"/>
    </source>
</evidence>
<dbReference type="GO" id="GO:0000271">
    <property type="term" value="P:polysaccharide biosynthetic process"/>
    <property type="evidence" value="ECO:0007669"/>
    <property type="project" value="TreeGrafter"/>
</dbReference>
<feature type="domain" description="Acyltransferase 3" evidence="2">
    <location>
        <begin position="16"/>
        <end position="358"/>
    </location>
</feature>
<keyword evidence="1" id="KW-1133">Transmembrane helix</keyword>
<feature type="transmembrane region" description="Helical" evidence="1">
    <location>
        <begin position="252"/>
        <end position="270"/>
    </location>
</feature>
<proteinExistence type="predicted"/>
<protein>
    <submittedName>
        <fullName evidence="3">Acyltransferase</fullName>
    </submittedName>
</protein>
<dbReference type="PANTHER" id="PTHR23028:SF53">
    <property type="entry name" value="ACYL_TRANSF_3 DOMAIN-CONTAINING PROTEIN"/>
    <property type="match status" value="1"/>
</dbReference>
<feature type="transmembrane region" description="Helical" evidence="1">
    <location>
        <begin position="170"/>
        <end position="192"/>
    </location>
</feature>
<dbReference type="AlphaFoldDB" id="A0A5Q0H1R1"/>
<dbReference type="KEGG" id="ssyi:EKG83_21200"/>
<feature type="transmembrane region" description="Helical" evidence="1">
    <location>
        <begin position="276"/>
        <end position="292"/>
    </location>
</feature>
<dbReference type="OrthoDB" id="9796461at2"/>
<reference evidence="4" key="1">
    <citation type="journal article" date="2021" name="Curr. Microbiol.">
        <title>Complete genome of nocamycin-producing strain Saccharothrix syringae NRRL B-16468 reveals the biosynthetic potential for secondary metabolites.</title>
        <authorList>
            <person name="Mo X."/>
            <person name="Yang S."/>
        </authorList>
    </citation>
    <scope>NUCLEOTIDE SEQUENCE [LARGE SCALE GENOMIC DNA]</scope>
    <source>
        <strain evidence="4">ATCC 51364 / DSM 43886 / JCM 6844 / KCTC 9398 / NBRC 14523 / NRRL B-16468 / INA 2240</strain>
    </source>
</reference>
<feature type="transmembrane region" description="Helical" evidence="1">
    <location>
        <begin position="59"/>
        <end position="77"/>
    </location>
</feature>
<evidence type="ECO:0000259" key="2">
    <source>
        <dbReference type="Pfam" id="PF01757"/>
    </source>
</evidence>
<feature type="transmembrane region" description="Helical" evidence="1">
    <location>
        <begin position="341"/>
        <end position="362"/>
    </location>
</feature>
<keyword evidence="1" id="KW-0472">Membrane</keyword>
<dbReference type="PANTHER" id="PTHR23028">
    <property type="entry name" value="ACETYLTRANSFERASE"/>
    <property type="match status" value="1"/>
</dbReference>
<dbReference type="Proteomes" id="UP000325787">
    <property type="component" value="Chromosome"/>
</dbReference>
<evidence type="ECO:0000256" key="1">
    <source>
        <dbReference type="SAM" id="Phobius"/>
    </source>
</evidence>
<keyword evidence="3" id="KW-0012">Acyltransferase</keyword>
<gene>
    <name evidence="3" type="ORF">EKG83_21200</name>
</gene>
<dbReference type="Pfam" id="PF01757">
    <property type="entry name" value="Acyl_transf_3"/>
    <property type="match status" value="1"/>
</dbReference>
<keyword evidence="1" id="KW-0812">Transmembrane</keyword>
<keyword evidence="4" id="KW-1185">Reference proteome</keyword>
<organism evidence="3 4">
    <name type="scientific">Saccharothrix syringae</name>
    <name type="common">Nocardiopsis syringae</name>
    <dbReference type="NCBI Taxonomy" id="103733"/>
    <lineage>
        <taxon>Bacteria</taxon>
        <taxon>Bacillati</taxon>
        <taxon>Actinomycetota</taxon>
        <taxon>Actinomycetes</taxon>
        <taxon>Pseudonocardiales</taxon>
        <taxon>Pseudonocardiaceae</taxon>
        <taxon>Saccharothrix</taxon>
    </lineage>
</organism>
<sequence length="393" mass="42195">MTGVAVQDYPRSRLDSLTGARFLAAFSVFLFHVATLGLFTPDSGVPAVLTAATKGMGSIGVSFFFILSGFVLTWSARPRDGYCGFLRRRLVKVYPNHLVTFALAMLLFAAAETPLPTALANLALLQAWVPDPGTFLSVNGPSWSLSCELLFYLLFPLLLAATGRIAPRRLWWWAGGVATLIVLAPFAARALLPAEPTFGDGLEGTVLHGQPITQMWFLYVFPPVRLLDFLLGVLMARLVLSGRWTGLKVGHAALLTALGYLAGLATPLLFTVDAVTAVPLALLIAALASGEARGRRGLLGSPVARRLGEASFAFYLVHELVLVLARAVVGFDRRLPPLPGLLVVVVAFAVSLALAFLLLTCVERPAMRRWAVRRRGTVAAEPTAARPVPDRSS</sequence>
<feature type="transmembrane region" description="Helical" evidence="1">
    <location>
        <begin position="216"/>
        <end position="240"/>
    </location>
</feature>
<evidence type="ECO:0000313" key="3">
    <source>
        <dbReference type="EMBL" id="QFZ19612.1"/>
    </source>
</evidence>
<dbReference type="GO" id="GO:0016020">
    <property type="term" value="C:membrane"/>
    <property type="evidence" value="ECO:0007669"/>
    <property type="project" value="TreeGrafter"/>
</dbReference>
<dbReference type="GO" id="GO:0016747">
    <property type="term" value="F:acyltransferase activity, transferring groups other than amino-acyl groups"/>
    <property type="evidence" value="ECO:0007669"/>
    <property type="project" value="InterPro"/>
</dbReference>